<evidence type="ECO:0000256" key="1">
    <source>
        <dbReference type="SAM" id="MobiDB-lite"/>
    </source>
</evidence>
<dbReference type="EMBL" id="KZ503267">
    <property type="protein sequence ID" value="PKU66553.1"/>
    <property type="molecule type" value="Genomic_DNA"/>
</dbReference>
<keyword evidence="3" id="KW-1185">Reference proteome</keyword>
<protein>
    <submittedName>
        <fullName evidence="2">Uncharacterized protein</fullName>
    </submittedName>
</protein>
<organism evidence="2 3">
    <name type="scientific">Dendrobium catenatum</name>
    <dbReference type="NCBI Taxonomy" id="906689"/>
    <lineage>
        <taxon>Eukaryota</taxon>
        <taxon>Viridiplantae</taxon>
        <taxon>Streptophyta</taxon>
        <taxon>Embryophyta</taxon>
        <taxon>Tracheophyta</taxon>
        <taxon>Spermatophyta</taxon>
        <taxon>Magnoliopsida</taxon>
        <taxon>Liliopsida</taxon>
        <taxon>Asparagales</taxon>
        <taxon>Orchidaceae</taxon>
        <taxon>Epidendroideae</taxon>
        <taxon>Malaxideae</taxon>
        <taxon>Dendrobiinae</taxon>
        <taxon>Dendrobium</taxon>
    </lineage>
</organism>
<name>A0A2I0VT23_9ASPA</name>
<evidence type="ECO:0000313" key="3">
    <source>
        <dbReference type="Proteomes" id="UP000233837"/>
    </source>
</evidence>
<accession>A0A2I0VT23</accession>
<dbReference type="Proteomes" id="UP000233837">
    <property type="component" value="Unassembled WGS sequence"/>
</dbReference>
<gene>
    <name evidence="2" type="ORF">MA16_Dca006881</name>
</gene>
<feature type="compositionally biased region" description="Low complexity" evidence="1">
    <location>
        <begin position="96"/>
        <end position="108"/>
    </location>
</feature>
<sequence>MGRVSSVRRQEETSIRDRLLLWQINRKRKDGSWSSEAAREKWARASEMLAEEGLTPEDGNFEANEKVFKTIMGPEHPGRVRTQGFGVTPSRYFPHSTTTRGSSSGGNTAFDRVVRLEEVVQTLQSEVRQFMKNHQGQHPLPGSSTMVCKIIKLDIFIN</sequence>
<proteinExistence type="predicted"/>
<reference evidence="2 3" key="2">
    <citation type="journal article" date="2017" name="Nature">
        <title>The Apostasia genome and the evolution of orchids.</title>
        <authorList>
            <person name="Zhang G.Q."/>
            <person name="Liu K.W."/>
            <person name="Li Z."/>
            <person name="Lohaus R."/>
            <person name="Hsiao Y.Y."/>
            <person name="Niu S.C."/>
            <person name="Wang J.Y."/>
            <person name="Lin Y.C."/>
            <person name="Xu Q."/>
            <person name="Chen L.J."/>
            <person name="Yoshida K."/>
            <person name="Fujiwara S."/>
            <person name="Wang Z.W."/>
            <person name="Zhang Y.Q."/>
            <person name="Mitsuda N."/>
            <person name="Wang M."/>
            <person name="Liu G.H."/>
            <person name="Pecoraro L."/>
            <person name="Huang H.X."/>
            <person name="Xiao X.J."/>
            <person name="Lin M."/>
            <person name="Wu X.Y."/>
            <person name="Wu W.L."/>
            <person name="Chen Y.Y."/>
            <person name="Chang S.B."/>
            <person name="Sakamoto S."/>
            <person name="Ohme-Takagi M."/>
            <person name="Yagi M."/>
            <person name="Zeng S.J."/>
            <person name="Shen C.Y."/>
            <person name="Yeh C.M."/>
            <person name="Luo Y.B."/>
            <person name="Tsai W.C."/>
            <person name="Van de Peer Y."/>
            <person name="Liu Z.J."/>
        </authorList>
    </citation>
    <scope>NUCLEOTIDE SEQUENCE [LARGE SCALE GENOMIC DNA]</scope>
    <source>
        <tissue evidence="2">The whole plant</tissue>
    </source>
</reference>
<evidence type="ECO:0000313" key="2">
    <source>
        <dbReference type="EMBL" id="PKU66553.1"/>
    </source>
</evidence>
<reference evidence="2 3" key="1">
    <citation type="journal article" date="2016" name="Sci. Rep.">
        <title>The Dendrobium catenatum Lindl. genome sequence provides insights into polysaccharide synthase, floral development and adaptive evolution.</title>
        <authorList>
            <person name="Zhang G.Q."/>
            <person name="Xu Q."/>
            <person name="Bian C."/>
            <person name="Tsai W.C."/>
            <person name="Yeh C.M."/>
            <person name="Liu K.W."/>
            <person name="Yoshida K."/>
            <person name="Zhang L.S."/>
            <person name="Chang S.B."/>
            <person name="Chen F."/>
            <person name="Shi Y."/>
            <person name="Su Y.Y."/>
            <person name="Zhang Y.Q."/>
            <person name="Chen L.J."/>
            <person name="Yin Y."/>
            <person name="Lin M."/>
            <person name="Huang H."/>
            <person name="Deng H."/>
            <person name="Wang Z.W."/>
            <person name="Zhu S.L."/>
            <person name="Zhao X."/>
            <person name="Deng C."/>
            <person name="Niu S.C."/>
            <person name="Huang J."/>
            <person name="Wang M."/>
            <person name="Liu G.H."/>
            <person name="Yang H.J."/>
            <person name="Xiao X.J."/>
            <person name="Hsiao Y.Y."/>
            <person name="Wu W.L."/>
            <person name="Chen Y.Y."/>
            <person name="Mitsuda N."/>
            <person name="Ohme-Takagi M."/>
            <person name="Luo Y.B."/>
            <person name="Van de Peer Y."/>
            <person name="Liu Z.J."/>
        </authorList>
    </citation>
    <scope>NUCLEOTIDE SEQUENCE [LARGE SCALE GENOMIC DNA]</scope>
    <source>
        <tissue evidence="2">The whole plant</tissue>
    </source>
</reference>
<dbReference type="AlphaFoldDB" id="A0A2I0VT23"/>
<feature type="region of interest" description="Disordered" evidence="1">
    <location>
        <begin position="74"/>
        <end position="108"/>
    </location>
</feature>